<name>E4WT49_OIKDI</name>
<dbReference type="Proteomes" id="UP000001307">
    <property type="component" value="Unassembled WGS sequence"/>
</dbReference>
<keyword evidence="1" id="KW-0472">Membrane</keyword>
<evidence type="ECO:0000313" key="2">
    <source>
        <dbReference type="EMBL" id="CBY06862.1"/>
    </source>
</evidence>
<gene>
    <name evidence="2" type="ORF">GSOID_T00005932001</name>
</gene>
<keyword evidence="1" id="KW-1133">Transmembrane helix</keyword>
<sequence length="192" mass="20688">MKQAYCQRDIIHAPTDSEIICKGVVQQDVPVGTMCSITCNAATADPKEINCSQNGWDADLARCDATSGGLSPATQIAFICVGLVLLCVGTFLYQRFRKQKIDETNAKNQTMGNANAAYDTDRTYGMGKEGFDNLQTVNAGEISPLPQPKNRPGKGYHPAGQGIHDFMGTCTIGTVSQNPKLGKWTEDPKNLA</sequence>
<evidence type="ECO:0000256" key="1">
    <source>
        <dbReference type="SAM" id="Phobius"/>
    </source>
</evidence>
<dbReference type="AlphaFoldDB" id="E4WT49"/>
<protein>
    <submittedName>
        <fullName evidence="2">Uncharacterized protein</fullName>
    </submittedName>
</protein>
<dbReference type="InParanoid" id="E4WT49"/>
<dbReference type="OrthoDB" id="10276968at2759"/>
<organism evidence="2">
    <name type="scientific">Oikopleura dioica</name>
    <name type="common">Tunicate</name>
    <dbReference type="NCBI Taxonomy" id="34765"/>
    <lineage>
        <taxon>Eukaryota</taxon>
        <taxon>Metazoa</taxon>
        <taxon>Chordata</taxon>
        <taxon>Tunicata</taxon>
        <taxon>Appendicularia</taxon>
        <taxon>Copelata</taxon>
        <taxon>Oikopleuridae</taxon>
        <taxon>Oikopleura</taxon>
    </lineage>
</organism>
<reference evidence="2" key="1">
    <citation type="journal article" date="2010" name="Science">
        <title>Plasticity of animal genome architecture unmasked by rapid evolution of a pelagic tunicate.</title>
        <authorList>
            <person name="Denoeud F."/>
            <person name="Henriet S."/>
            <person name="Mungpakdee S."/>
            <person name="Aury J.M."/>
            <person name="Da Silva C."/>
            <person name="Brinkmann H."/>
            <person name="Mikhaleva J."/>
            <person name="Olsen L.C."/>
            <person name="Jubin C."/>
            <person name="Canestro C."/>
            <person name="Bouquet J.M."/>
            <person name="Danks G."/>
            <person name="Poulain J."/>
            <person name="Campsteijn C."/>
            <person name="Adamski M."/>
            <person name="Cross I."/>
            <person name="Yadetie F."/>
            <person name="Muffato M."/>
            <person name="Louis A."/>
            <person name="Butcher S."/>
            <person name="Tsagkogeorga G."/>
            <person name="Konrad A."/>
            <person name="Singh S."/>
            <person name="Jensen M.F."/>
            <person name="Cong E.H."/>
            <person name="Eikeseth-Otteraa H."/>
            <person name="Noel B."/>
            <person name="Anthouard V."/>
            <person name="Porcel B.M."/>
            <person name="Kachouri-Lafond R."/>
            <person name="Nishino A."/>
            <person name="Ugolini M."/>
            <person name="Chourrout P."/>
            <person name="Nishida H."/>
            <person name="Aasland R."/>
            <person name="Huzurbazar S."/>
            <person name="Westhof E."/>
            <person name="Delsuc F."/>
            <person name="Lehrach H."/>
            <person name="Reinhardt R."/>
            <person name="Weissenbach J."/>
            <person name="Roy S.W."/>
            <person name="Artiguenave F."/>
            <person name="Postlethwait J.H."/>
            <person name="Manak J.R."/>
            <person name="Thompson E.M."/>
            <person name="Jaillon O."/>
            <person name="Du Pasquier L."/>
            <person name="Boudinot P."/>
            <person name="Liberles D.A."/>
            <person name="Volff J.N."/>
            <person name="Philippe H."/>
            <person name="Lenhard B."/>
            <person name="Roest Crollius H."/>
            <person name="Wincker P."/>
            <person name="Chourrout D."/>
        </authorList>
    </citation>
    <scope>NUCLEOTIDE SEQUENCE [LARGE SCALE GENOMIC DNA]</scope>
</reference>
<feature type="transmembrane region" description="Helical" evidence="1">
    <location>
        <begin position="76"/>
        <end position="93"/>
    </location>
</feature>
<accession>E4WT49</accession>
<dbReference type="EMBL" id="FN653016">
    <property type="protein sequence ID" value="CBY06862.1"/>
    <property type="molecule type" value="Genomic_DNA"/>
</dbReference>
<proteinExistence type="predicted"/>
<keyword evidence="1" id="KW-0812">Transmembrane</keyword>
<keyword evidence="3" id="KW-1185">Reference proteome</keyword>
<evidence type="ECO:0000313" key="3">
    <source>
        <dbReference type="Proteomes" id="UP000001307"/>
    </source>
</evidence>